<feature type="domain" description="PKD" evidence="1">
    <location>
        <begin position="392"/>
        <end position="432"/>
    </location>
</feature>
<dbReference type="InterPro" id="IPR000601">
    <property type="entry name" value="PKD_dom"/>
</dbReference>
<dbReference type="Gene3D" id="2.60.40.10">
    <property type="entry name" value="Immunoglobulins"/>
    <property type="match status" value="3"/>
</dbReference>
<proteinExistence type="predicted"/>
<sequence>MAAKADHVIGGEMYYTYLGKVGANNQYSITLKLFIRCDATSQQIDQQVNITIYNAGGSRVRDLENIPLGNLQRYSANEVDPCIINPPNVCYQIGYYTRTVDLPPNASGYIATFERCCRRIGLANIFSDNNNVGGTYSCSIPGNHNGFDTNSSPTFSKERGVIVCANNRFKYDFAAEDPNGDSLAYSFSTAFTGATRDDPKPDVSSPPGQTVTYKSPFSADLPLGDKVTIDPLTGVISGIAPRSGLYIVTVTVKEYRNGIYIGEHRKEFQFTVESCVRQVVAAMPDKYNDCDGYTITFINNSTPNKEYVWDFGDGNTLTTTSREPFQYTYAVQNTYTVKLSVDKNSSCGDSAFAKVLVYPVLKPSFDASGLCITKPTQFINTSTNDIGNFEYYKWDFGDGAILNDTANVRTTSWQYTRPGDYIVSLYTRTDKGCEKTFKDTLSIYDKPPFTTTGDTVLCINDGLTLSAESTLPGSYLWGPTPLYNITGETTPNPYVTPKVDYTYNVTFTDNTGCTNTKEVKIDVRDKLLVRTGADSVICTGDPVNLQAVADGPYRFTWTDLGTRAILGNTANITVTPARSSSYEIRVDLGTCFAADSINFRGVDPPNAFAGLDTAICYGEKLWLHASGGAYYSWTPPGTLTSPRLPSTLAWPKTTTTYVVTVTDTLGCPKPVTASRTVTVIPPVPAFAGNDTIITKGQLFHMHGSGGYSYTWTPADGLTNPNIADPVTNINRDFTYHLVVRTIEGCVGEDDIKIRYMAGPEIYVPTAFTPNGDGVNDIFRPLPVGITKLESFRVYNRWGEEVYSTNEYLKGWDGTRRGQRIDSGTYVWIVRGMNEAGVMMERRGTVVLIR</sequence>
<dbReference type="NCBIfam" id="TIGR04131">
    <property type="entry name" value="Bac_Flav_CTERM"/>
    <property type="match status" value="1"/>
</dbReference>
<reference evidence="2 3" key="1">
    <citation type="submission" date="2016-11" db="EMBL/GenBank/DDBJ databases">
        <authorList>
            <person name="Jaros S."/>
            <person name="Januszkiewicz K."/>
            <person name="Wedrychowicz H."/>
        </authorList>
    </citation>
    <scope>NUCLEOTIDE SEQUENCE [LARGE SCALE GENOMIC DNA]</scope>
    <source>
        <strain evidence="2 3">DSM 24787</strain>
    </source>
</reference>
<dbReference type="AlphaFoldDB" id="A0A1N6HCZ3"/>
<dbReference type="PROSITE" id="PS50093">
    <property type="entry name" value="PKD"/>
    <property type="match status" value="2"/>
</dbReference>
<evidence type="ECO:0000259" key="1">
    <source>
        <dbReference type="PROSITE" id="PS50093"/>
    </source>
</evidence>
<evidence type="ECO:0000313" key="2">
    <source>
        <dbReference type="EMBL" id="SIO17708.1"/>
    </source>
</evidence>
<feature type="domain" description="PKD" evidence="1">
    <location>
        <begin position="299"/>
        <end position="357"/>
    </location>
</feature>
<dbReference type="InterPro" id="IPR022409">
    <property type="entry name" value="PKD/Chitinase_dom"/>
</dbReference>
<dbReference type="SUPFAM" id="SSF49299">
    <property type="entry name" value="PKD domain"/>
    <property type="match status" value="2"/>
</dbReference>
<dbReference type="InterPro" id="IPR026341">
    <property type="entry name" value="T9SS_type_B"/>
</dbReference>
<dbReference type="Pfam" id="PF18911">
    <property type="entry name" value="PKD_4"/>
    <property type="match status" value="2"/>
</dbReference>
<accession>A0A1N6HCZ3</accession>
<dbReference type="InterPro" id="IPR013783">
    <property type="entry name" value="Ig-like_fold"/>
</dbReference>
<keyword evidence="3" id="KW-1185">Reference proteome</keyword>
<gene>
    <name evidence="2" type="ORF">SAMN04488055_3312</name>
</gene>
<dbReference type="STRING" id="536979.SAMN04488055_3312"/>
<organism evidence="2 3">
    <name type="scientific">Chitinophaga niabensis</name>
    <dbReference type="NCBI Taxonomy" id="536979"/>
    <lineage>
        <taxon>Bacteria</taxon>
        <taxon>Pseudomonadati</taxon>
        <taxon>Bacteroidota</taxon>
        <taxon>Chitinophagia</taxon>
        <taxon>Chitinophagales</taxon>
        <taxon>Chitinophagaceae</taxon>
        <taxon>Chitinophaga</taxon>
    </lineage>
</organism>
<dbReference type="Proteomes" id="UP000185003">
    <property type="component" value="Unassembled WGS sequence"/>
</dbReference>
<evidence type="ECO:0000313" key="3">
    <source>
        <dbReference type="Proteomes" id="UP000185003"/>
    </source>
</evidence>
<name>A0A1N6HCZ3_9BACT</name>
<dbReference type="EMBL" id="FSRA01000001">
    <property type="protein sequence ID" value="SIO17708.1"/>
    <property type="molecule type" value="Genomic_DNA"/>
</dbReference>
<dbReference type="Pfam" id="PF13585">
    <property type="entry name" value="CHU_C"/>
    <property type="match status" value="1"/>
</dbReference>
<protein>
    <submittedName>
        <fullName evidence="2">Gliding motility-associated C-terminal domain-containing protein</fullName>
    </submittedName>
</protein>
<dbReference type="InterPro" id="IPR035986">
    <property type="entry name" value="PKD_dom_sf"/>
</dbReference>
<dbReference type="CDD" id="cd00146">
    <property type="entry name" value="PKD"/>
    <property type="match status" value="2"/>
</dbReference>
<dbReference type="SMART" id="SM00089">
    <property type="entry name" value="PKD"/>
    <property type="match status" value="2"/>
</dbReference>